<dbReference type="GeneID" id="28967076"/>
<evidence type="ECO:0000313" key="2">
    <source>
        <dbReference type="EMBL" id="OBR85666.1"/>
    </source>
</evidence>
<feature type="compositionally biased region" description="Polar residues" evidence="1">
    <location>
        <begin position="28"/>
        <end position="46"/>
    </location>
</feature>
<dbReference type="EMBL" id="KI894030">
    <property type="protein sequence ID" value="OBR85666.1"/>
    <property type="molecule type" value="Genomic_DNA"/>
</dbReference>
<dbReference type="EMBL" id="CP144533">
    <property type="protein sequence ID" value="WWC60778.1"/>
    <property type="molecule type" value="Genomic_DNA"/>
</dbReference>
<reference evidence="3" key="2">
    <citation type="submission" date="2013-07" db="EMBL/GenBank/DDBJ databases">
        <authorList>
            <consortium name="The Broad Institute Genome Sequencing Platform"/>
            <person name="Cuomo C."/>
            <person name="Litvintseva A."/>
            <person name="Chen Y."/>
            <person name="Heitman J."/>
            <person name="Sun S."/>
            <person name="Springer D."/>
            <person name="Dromer F."/>
            <person name="Young S.K."/>
            <person name="Zeng Q."/>
            <person name="Gargeya S."/>
            <person name="Fitzgerald M."/>
            <person name="Abouelleil A."/>
            <person name="Alvarado L."/>
            <person name="Berlin A.M."/>
            <person name="Chapman S.B."/>
            <person name="Dewar J."/>
            <person name="Goldberg J."/>
            <person name="Griggs A."/>
            <person name="Gujja S."/>
            <person name="Hansen M."/>
            <person name="Howarth C."/>
            <person name="Imamovic A."/>
            <person name="Larimer J."/>
            <person name="McCowan C."/>
            <person name="Murphy C."/>
            <person name="Pearson M."/>
            <person name="Priest M."/>
            <person name="Roberts A."/>
            <person name="Saif S."/>
            <person name="Shea T."/>
            <person name="Sykes S."/>
            <person name="Wortman J."/>
            <person name="Nusbaum C."/>
            <person name="Birren B."/>
        </authorList>
    </citation>
    <scope>NUCLEOTIDE SEQUENCE</scope>
    <source>
        <strain evidence="3">CBS 10117</strain>
    </source>
</reference>
<reference evidence="3" key="3">
    <citation type="submission" date="2024-02" db="EMBL/GenBank/DDBJ databases">
        <title>Comparative genomics of Cryptococcus and Kwoniella reveals pathogenesis evolution and contrasting modes of karyotype evolution via chromosome fusion or intercentromeric recombination.</title>
        <authorList>
            <person name="Coelho M.A."/>
            <person name="David-Palma M."/>
            <person name="Shea T."/>
            <person name="Bowers K."/>
            <person name="McGinley-Smith S."/>
            <person name="Mohammad A.W."/>
            <person name="Gnirke A."/>
            <person name="Yurkov A.M."/>
            <person name="Nowrousian M."/>
            <person name="Sun S."/>
            <person name="Cuomo C.A."/>
            <person name="Heitman J."/>
        </authorList>
    </citation>
    <scope>NUCLEOTIDE SEQUENCE</scope>
    <source>
        <strain evidence="3">CBS 10117</strain>
    </source>
</reference>
<feature type="compositionally biased region" description="Low complexity" evidence="1">
    <location>
        <begin position="13"/>
        <end position="27"/>
    </location>
</feature>
<organism evidence="2">
    <name type="scientific">Kwoniella dejecticola CBS 10117</name>
    <dbReference type="NCBI Taxonomy" id="1296121"/>
    <lineage>
        <taxon>Eukaryota</taxon>
        <taxon>Fungi</taxon>
        <taxon>Dikarya</taxon>
        <taxon>Basidiomycota</taxon>
        <taxon>Agaricomycotina</taxon>
        <taxon>Tremellomycetes</taxon>
        <taxon>Tremellales</taxon>
        <taxon>Cryptococcaceae</taxon>
        <taxon>Kwoniella</taxon>
    </lineage>
</organism>
<reference evidence="2" key="1">
    <citation type="submission" date="2013-07" db="EMBL/GenBank/DDBJ databases">
        <title>The Genome Sequence of Cryptococcus dejecticola CBS10117.</title>
        <authorList>
            <consortium name="The Broad Institute Genome Sequencing Platform"/>
            <person name="Cuomo C."/>
            <person name="Litvintseva A."/>
            <person name="Chen Y."/>
            <person name="Heitman J."/>
            <person name="Sun S."/>
            <person name="Springer D."/>
            <person name="Dromer F."/>
            <person name="Young S.K."/>
            <person name="Zeng Q."/>
            <person name="Gargeya S."/>
            <person name="Fitzgerald M."/>
            <person name="Abouelleil A."/>
            <person name="Alvarado L."/>
            <person name="Berlin A.M."/>
            <person name="Chapman S.B."/>
            <person name="Dewar J."/>
            <person name="Goldberg J."/>
            <person name="Griggs A."/>
            <person name="Gujja S."/>
            <person name="Hansen M."/>
            <person name="Howarth C."/>
            <person name="Imamovic A."/>
            <person name="Larimer J."/>
            <person name="McCowan C."/>
            <person name="Murphy C."/>
            <person name="Pearson M."/>
            <person name="Priest M."/>
            <person name="Roberts A."/>
            <person name="Saif S."/>
            <person name="Shea T."/>
            <person name="Sykes S."/>
            <person name="Wortman J."/>
            <person name="Nusbaum C."/>
            <person name="Birren B."/>
        </authorList>
    </citation>
    <scope>NUCLEOTIDE SEQUENCE [LARGE SCALE GENOMIC DNA]</scope>
    <source>
        <strain evidence="2">CBS 10117</strain>
    </source>
</reference>
<dbReference type="Proteomes" id="UP000078595">
    <property type="component" value="Chromosome 4"/>
</dbReference>
<gene>
    <name evidence="2" type="ORF">I303_03377</name>
    <name evidence="3" type="ORF">I303_103354</name>
</gene>
<evidence type="ECO:0000313" key="4">
    <source>
        <dbReference type="Proteomes" id="UP000078595"/>
    </source>
</evidence>
<dbReference type="VEuPathDB" id="FungiDB:I303_03377"/>
<dbReference type="OrthoDB" id="2565068at2759"/>
<evidence type="ECO:0000256" key="1">
    <source>
        <dbReference type="SAM" id="MobiDB-lite"/>
    </source>
</evidence>
<name>A0A1A6A6I1_9TREE</name>
<keyword evidence="4" id="KW-1185">Reference proteome</keyword>
<dbReference type="AlphaFoldDB" id="A0A1A6A6I1"/>
<feature type="compositionally biased region" description="Basic and acidic residues" evidence="1">
    <location>
        <begin position="65"/>
        <end position="76"/>
    </location>
</feature>
<evidence type="ECO:0000313" key="3">
    <source>
        <dbReference type="EMBL" id="WWC60778.1"/>
    </source>
</evidence>
<proteinExistence type="predicted"/>
<dbReference type="RefSeq" id="XP_018263508.1">
    <property type="nucleotide sequence ID" value="XM_018406700.1"/>
</dbReference>
<accession>A0A1A6A6I1</accession>
<sequence>MAAVAQAPPMLPSNSSAGSISRPSSSSAITKPTETKGSNTNQTSKTEASDNAPVAKVTVSEATPVDEKGQVKKENGDAPFLLPASEIEWVINWLSSHDILLQHTYTALSAYL</sequence>
<dbReference type="KEGG" id="kdj:28967076"/>
<feature type="region of interest" description="Disordered" evidence="1">
    <location>
        <begin position="1"/>
        <end position="76"/>
    </location>
</feature>
<protein>
    <submittedName>
        <fullName evidence="2">Uncharacterized protein</fullName>
    </submittedName>
</protein>